<evidence type="ECO:0000313" key="2">
    <source>
        <dbReference type="EMBL" id="MCY1013098.1"/>
    </source>
</evidence>
<accession>A0A9X3F7F5</accession>
<name>A0A9X3F7F5_9BACT</name>
<dbReference type="AlphaFoldDB" id="A0A9X3F7F5"/>
<dbReference type="Proteomes" id="UP001150924">
    <property type="component" value="Unassembled WGS sequence"/>
</dbReference>
<proteinExistence type="predicted"/>
<keyword evidence="3" id="KW-1185">Reference proteome</keyword>
<dbReference type="EMBL" id="JAPNKE010000002">
    <property type="protein sequence ID" value="MCY1013098.1"/>
    <property type="molecule type" value="Genomic_DNA"/>
</dbReference>
<feature type="region of interest" description="Disordered" evidence="1">
    <location>
        <begin position="26"/>
        <end position="45"/>
    </location>
</feature>
<organism evidence="2 3">
    <name type="scientific">Nannocystis pusilla</name>
    <dbReference type="NCBI Taxonomy" id="889268"/>
    <lineage>
        <taxon>Bacteria</taxon>
        <taxon>Pseudomonadati</taxon>
        <taxon>Myxococcota</taxon>
        <taxon>Polyangia</taxon>
        <taxon>Nannocystales</taxon>
        <taxon>Nannocystaceae</taxon>
        <taxon>Nannocystis</taxon>
    </lineage>
</organism>
<dbReference type="RefSeq" id="WP_267776789.1">
    <property type="nucleotide sequence ID" value="NZ_JAPNKE010000002.1"/>
</dbReference>
<sequence>MGANRREPAPRLGLADEFAKVAAEEASELRLPADEPAAPSSWTAGPLQRLPAAASSLQRAMQQVADESAAADPWTISLQARAEPDSERAIALLRAGLEQFPGDRTLSLDLVERLTEPPTKQSVRSALATIDALLAADPRDKLTLAHHVLLLAWTDEFSAAGDALQRLRDLVFGTEASASEIAGLAFLAGLLLRLQGRDDSHALAPFQVHTHGLSPIVGLPFGLIFDLTSRLDPDSRRLYLHLGQRLAGSLTADELVRREPRLAELPPFDPATFEVGVS</sequence>
<evidence type="ECO:0008006" key="4">
    <source>
        <dbReference type="Google" id="ProtNLM"/>
    </source>
</evidence>
<evidence type="ECO:0000313" key="3">
    <source>
        <dbReference type="Proteomes" id="UP001150924"/>
    </source>
</evidence>
<reference evidence="2" key="1">
    <citation type="submission" date="2022-11" db="EMBL/GenBank/DDBJ databases">
        <title>Minimal conservation of predation-associated metabolite biosynthetic gene clusters underscores biosynthetic potential of Myxococcota including descriptions for ten novel species: Archangium lansinium sp. nov., Myxococcus landrumus sp. nov., Nannocystis bai.</title>
        <authorList>
            <person name="Ahearne A."/>
            <person name="Stevens C."/>
            <person name="Phillips K."/>
        </authorList>
    </citation>
    <scope>NUCLEOTIDE SEQUENCE</scope>
    <source>
        <strain evidence="2">Na p29</strain>
    </source>
</reference>
<evidence type="ECO:0000256" key="1">
    <source>
        <dbReference type="SAM" id="MobiDB-lite"/>
    </source>
</evidence>
<protein>
    <recommendedName>
        <fullName evidence="4">Tetratricopeptide repeat protein</fullName>
    </recommendedName>
</protein>
<gene>
    <name evidence="2" type="ORF">OV079_47725</name>
</gene>
<comment type="caution">
    <text evidence="2">The sequence shown here is derived from an EMBL/GenBank/DDBJ whole genome shotgun (WGS) entry which is preliminary data.</text>
</comment>